<name>A0AAV7WBP5_PLEWA</name>
<dbReference type="AlphaFoldDB" id="A0AAV7WBP5"/>
<protein>
    <submittedName>
        <fullName evidence="1">Uncharacterized protein</fullName>
    </submittedName>
</protein>
<sequence length="124" mass="13510">MRSADLDKPEGAPGLDPTDAPLLFLSGGGGFQPVLQQCGCGGQDLDPEDCAGGPAPARRIKEQILSKAIKLRNFKSGDSFSFRMFSDMSIAAAHRCRKFVGIIDDFMRRGFGWYRTTHQTQSSP</sequence>
<dbReference type="EMBL" id="JANPWB010000002">
    <property type="protein sequence ID" value="KAJ1209700.1"/>
    <property type="molecule type" value="Genomic_DNA"/>
</dbReference>
<evidence type="ECO:0000313" key="1">
    <source>
        <dbReference type="EMBL" id="KAJ1209700.1"/>
    </source>
</evidence>
<gene>
    <name evidence="1" type="ORF">NDU88_005073</name>
</gene>
<accession>A0AAV7WBP5</accession>
<comment type="caution">
    <text evidence="1">The sequence shown here is derived from an EMBL/GenBank/DDBJ whole genome shotgun (WGS) entry which is preliminary data.</text>
</comment>
<keyword evidence="2" id="KW-1185">Reference proteome</keyword>
<evidence type="ECO:0000313" key="2">
    <source>
        <dbReference type="Proteomes" id="UP001066276"/>
    </source>
</evidence>
<proteinExistence type="predicted"/>
<organism evidence="1 2">
    <name type="scientific">Pleurodeles waltl</name>
    <name type="common">Iberian ribbed newt</name>
    <dbReference type="NCBI Taxonomy" id="8319"/>
    <lineage>
        <taxon>Eukaryota</taxon>
        <taxon>Metazoa</taxon>
        <taxon>Chordata</taxon>
        <taxon>Craniata</taxon>
        <taxon>Vertebrata</taxon>
        <taxon>Euteleostomi</taxon>
        <taxon>Amphibia</taxon>
        <taxon>Batrachia</taxon>
        <taxon>Caudata</taxon>
        <taxon>Salamandroidea</taxon>
        <taxon>Salamandridae</taxon>
        <taxon>Pleurodelinae</taxon>
        <taxon>Pleurodeles</taxon>
    </lineage>
</organism>
<reference evidence="1" key="1">
    <citation type="journal article" date="2022" name="bioRxiv">
        <title>Sequencing and chromosome-scale assembly of the giantPleurodeles waltlgenome.</title>
        <authorList>
            <person name="Brown T."/>
            <person name="Elewa A."/>
            <person name="Iarovenko S."/>
            <person name="Subramanian E."/>
            <person name="Araus A.J."/>
            <person name="Petzold A."/>
            <person name="Susuki M."/>
            <person name="Suzuki K.-i.T."/>
            <person name="Hayashi T."/>
            <person name="Toyoda A."/>
            <person name="Oliveira C."/>
            <person name="Osipova E."/>
            <person name="Leigh N.D."/>
            <person name="Simon A."/>
            <person name="Yun M.H."/>
        </authorList>
    </citation>
    <scope>NUCLEOTIDE SEQUENCE</scope>
    <source>
        <strain evidence="1">20211129_DDA</strain>
        <tissue evidence="1">Liver</tissue>
    </source>
</reference>
<dbReference type="Proteomes" id="UP001066276">
    <property type="component" value="Chromosome 1_2"/>
</dbReference>